<comment type="caution">
    <text evidence="1">Lacks conserved residue(s) required for the propagation of feature annotation.</text>
</comment>
<dbReference type="AlphaFoldDB" id="A0A2M7Q937"/>
<dbReference type="InterPro" id="IPR001789">
    <property type="entry name" value="Sig_transdc_resp-reg_receiver"/>
</dbReference>
<gene>
    <name evidence="3" type="ORF">COY96_01030</name>
</gene>
<organism evidence="3 4">
    <name type="scientific">Candidatus Wolfebacteria bacterium CG_4_10_14_0_8_um_filter_37_11</name>
    <dbReference type="NCBI Taxonomy" id="1975062"/>
    <lineage>
        <taxon>Bacteria</taxon>
        <taxon>Candidatus Wolfeibacteriota</taxon>
    </lineage>
</organism>
<dbReference type="InterPro" id="IPR011006">
    <property type="entry name" value="CheY-like_superfamily"/>
</dbReference>
<evidence type="ECO:0000313" key="3">
    <source>
        <dbReference type="EMBL" id="PIY59585.1"/>
    </source>
</evidence>
<dbReference type="SUPFAM" id="SSF52172">
    <property type="entry name" value="CheY-like"/>
    <property type="match status" value="1"/>
</dbReference>
<evidence type="ECO:0000259" key="2">
    <source>
        <dbReference type="PROSITE" id="PS50110"/>
    </source>
</evidence>
<evidence type="ECO:0000256" key="1">
    <source>
        <dbReference type="PROSITE-ProRule" id="PRU00169"/>
    </source>
</evidence>
<protein>
    <submittedName>
        <fullName evidence="3">Response regulator</fullName>
    </submittedName>
</protein>
<dbReference type="Proteomes" id="UP000230363">
    <property type="component" value="Unassembled WGS sequence"/>
</dbReference>
<reference evidence="4" key="1">
    <citation type="submission" date="2017-09" db="EMBL/GenBank/DDBJ databases">
        <title>Depth-based differentiation of microbial function through sediment-hosted aquifers and enrichment of novel symbionts in the deep terrestrial subsurface.</title>
        <authorList>
            <person name="Probst A.J."/>
            <person name="Ladd B."/>
            <person name="Jarett J.K."/>
            <person name="Geller-Mcgrath D.E."/>
            <person name="Sieber C.M.K."/>
            <person name="Emerson J.B."/>
            <person name="Anantharaman K."/>
            <person name="Thomas B.C."/>
            <person name="Malmstrom R."/>
            <person name="Stieglmeier M."/>
            <person name="Klingl A."/>
            <person name="Woyke T."/>
            <person name="Ryan C.M."/>
            <person name="Banfield J.F."/>
        </authorList>
    </citation>
    <scope>NUCLEOTIDE SEQUENCE [LARGE SCALE GENOMIC DNA]</scope>
</reference>
<feature type="domain" description="Response regulatory" evidence="2">
    <location>
        <begin position="6"/>
        <end position="47"/>
    </location>
</feature>
<name>A0A2M7Q937_9BACT</name>
<proteinExistence type="predicted"/>
<dbReference type="GO" id="GO:0000160">
    <property type="term" value="P:phosphorelay signal transduction system"/>
    <property type="evidence" value="ECO:0007669"/>
    <property type="project" value="InterPro"/>
</dbReference>
<dbReference type="Gene3D" id="3.40.50.2300">
    <property type="match status" value="1"/>
</dbReference>
<accession>A0A2M7Q937</accession>
<evidence type="ECO:0000313" key="4">
    <source>
        <dbReference type="Proteomes" id="UP000230363"/>
    </source>
</evidence>
<dbReference type="EMBL" id="PFKZ01000037">
    <property type="protein sequence ID" value="PIY59585.1"/>
    <property type="molecule type" value="Genomic_DNA"/>
</dbReference>
<feature type="non-terminal residue" evidence="3">
    <location>
        <position position="47"/>
    </location>
</feature>
<sequence length="47" mass="5244">MPENKKILIVEDDLPTIEAVAFKLSRMGVMADTALNGEEAVERLKRT</sequence>
<dbReference type="PROSITE" id="PS50110">
    <property type="entry name" value="RESPONSE_REGULATORY"/>
    <property type="match status" value="1"/>
</dbReference>
<comment type="caution">
    <text evidence="3">The sequence shown here is derived from an EMBL/GenBank/DDBJ whole genome shotgun (WGS) entry which is preliminary data.</text>
</comment>